<evidence type="ECO:0000256" key="12">
    <source>
        <dbReference type="RuleBase" id="RU003514"/>
    </source>
</evidence>
<feature type="region of interest" description="Disordered" evidence="13">
    <location>
        <begin position="1"/>
        <end position="25"/>
    </location>
</feature>
<dbReference type="GO" id="GO:0046872">
    <property type="term" value="F:metal ion binding"/>
    <property type="evidence" value="ECO:0007669"/>
    <property type="project" value="UniProtKB-KW"/>
</dbReference>
<dbReference type="NCBIfam" id="TIGR00335">
    <property type="entry name" value="primase_sml"/>
    <property type="match status" value="1"/>
</dbReference>
<dbReference type="InterPro" id="IPR014052">
    <property type="entry name" value="DNA_primase_ssu_euk/arc"/>
</dbReference>
<comment type="cofactor">
    <cofactor evidence="2">
        <name>Mg(2+)</name>
        <dbReference type="ChEBI" id="CHEBI:18420"/>
    </cofactor>
</comment>
<dbReference type="PANTHER" id="PTHR10536">
    <property type="entry name" value="DNA PRIMASE SMALL SUBUNIT"/>
    <property type="match status" value="1"/>
</dbReference>
<dbReference type="GO" id="GO:0003899">
    <property type="term" value="F:DNA-directed RNA polymerase activity"/>
    <property type="evidence" value="ECO:0007669"/>
    <property type="project" value="InterPro"/>
</dbReference>
<dbReference type="OrthoDB" id="19606at2759"/>
<evidence type="ECO:0000256" key="8">
    <source>
        <dbReference type="ARBA" id="ARBA00022705"/>
    </source>
</evidence>
<evidence type="ECO:0000256" key="5">
    <source>
        <dbReference type="ARBA" id="ARBA00022515"/>
    </source>
</evidence>
<dbReference type="STRING" id="595528.A0A0D2VRE4"/>
<keyword evidence="9" id="KW-0479">Metal-binding</keyword>
<dbReference type="Proteomes" id="UP000008743">
    <property type="component" value="Unassembled WGS sequence"/>
</dbReference>
<evidence type="ECO:0000256" key="9">
    <source>
        <dbReference type="ARBA" id="ARBA00022723"/>
    </source>
</evidence>
<evidence type="ECO:0000256" key="7">
    <source>
        <dbReference type="ARBA" id="ARBA00022695"/>
    </source>
</evidence>
<evidence type="ECO:0000256" key="10">
    <source>
        <dbReference type="ARBA" id="ARBA00022833"/>
    </source>
</evidence>
<dbReference type="OMA" id="NVTRGFN"/>
<gene>
    <name evidence="14" type="ORF">CAOG_004225</name>
</gene>
<evidence type="ECO:0000256" key="4">
    <source>
        <dbReference type="ARBA" id="ARBA00022478"/>
    </source>
</evidence>
<evidence type="ECO:0000256" key="6">
    <source>
        <dbReference type="ARBA" id="ARBA00022679"/>
    </source>
</evidence>
<dbReference type="SUPFAM" id="SSF56747">
    <property type="entry name" value="Prim-pol domain"/>
    <property type="match status" value="1"/>
</dbReference>
<evidence type="ECO:0000256" key="13">
    <source>
        <dbReference type="SAM" id="MobiDB-lite"/>
    </source>
</evidence>
<comment type="cofactor">
    <cofactor evidence="1">
        <name>Mn(2+)</name>
        <dbReference type="ChEBI" id="CHEBI:29035"/>
    </cofactor>
</comment>
<dbReference type="EMBL" id="KE346365">
    <property type="protein sequence ID" value="KJE93432.1"/>
    <property type="molecule type" value="Genomic_DNA"/>
</dbReference>
<dbReference type="eggNOG" id="KOG2851">
    <property type="taxonomic scope" value="Eukaryota"/>
</dbReference>
<reference evidence="15" key="1">
    <citation type="submission" date="2011-02" db="EMBL/GenBank/DDBJ databases">
        <title>The Genome Sequence of Capsaspora owczarzaki ATCC 30864.</title>
        <authorList>
            <person name="Russ C."/>
            <person name="Cuomo C."/>
            <person name="Burger G."/>
            <person name="Gray M.W."/>
            <person name="Holland P.W.H."/>
            <person name="King N."/>
            <person name="Lang F.B.F."/>
            <person name="Roger A.J."/>
            <person name="Ruiz-Trillo I."/>
            <person name="Young S.K."/>
            <person name="Zeng Q."/>
            <person name="Gargeya S."/>
            <person name="Alvarado L."/>
            <person name="Berlin A."/>
            <person name="Chapman S.B."/>
            <person name="Chen Z."/>
            <person name="Freedman E."/>
            <person name="Gellesch M."/>
            <person name="Goldberg J."/>
            <person name="Griggs A."/>
            <person name="Gujja S."/>
            <person name="Heilman E."/>
            <person name="Heiman D."/>
            <person name="Howarth C."/>
            <person name="Mehta T."/>
            <person name="Neiman D."/>
            <person name="Pearson M."/>
            <person name="Roberts A."/>
            <person name="Saif S."/>
            <person name="Shea T."/>
            <person name="Shenoy N."/>
            <person name="Sisk P."/>
            <person name="Stolte C."/>
            <person name="Sykes S."/>
            <person name="White J."/>
            <person name="Yandava C."/>
            <person name="Haas B."/>
            <person name="Nusbaum C."/>
            <person name="Birren B."/>
        </authorList>
    </citation>
    <scope>NUCLEOTIDE SEQUENCE</scope>
    <source>
        <strain evidence="15">ATCC 30864</strain>
    </source>
</reference>
<keyword evidence="4 12" id="KW-0240">DNA-directed RNA polymerase</keyword>
<evidence type="ECO:0000256" key="3">
    <source>
        <dbReference type="ARBA" id="ARBA00009762"/>
    </source>
</evidence>
<accession>A0A0D2VRE4</accession>
<dbReference type="EC" id="2.7.7.-" evidence="12"/>
<keyword evidence="5 12" id="KW-0639">Primosome</keyword>
<dbReference type="PhylomeDB" id="A0A0D2VRE4"/>
<keyword evidence="8 12" id="KW-0235">DNA replication</keyword>
<keyword evidence="6 12" id="KW-0808">Transferase</keyword>
<evidence type="ECO:0000256" key="11">
    <source>
        <dbReference type="ARBA" id="ARBA00023163"/>
    </source>
</evidence>
<dbReference type="GO" id="GO:0006269">
    <property type="term" value="P:DNA replication, synthesis of primer"/>
    <property type="evidence" value="ECO:0007669"/>
    <property type="project" value="UniProtKB-KW"/>
</dbReference>
<evidence type="ECO:0000256" key="1">
    <source>
        <dbReference type="ARBA" id="ARBA00001936"/>
    </source>
</evidence>
<keyword evidence="11" id="KW-0804">Transcription</keyword>
<keyword evidence="7" id="KW-0548">Nucleotidyltransferase</keyword>
<keyword evidence="10" id="KW-0862">Zinc</keyword>
<dbReference type="RefSeq" id="XP_004348050.1">
    <property type="nucleotide sequence ID" value="XM_004348000.2"/>
</dbReference>
<evidence type="ECO:0000256" key="2">
    <source>
        <dbReference type="ARBA" id="ARBA00001946"/>
    </source>
</evidence>
<dbReference type="AlphaFoldDB" id="A0A0D2VRE4"/>
<dbReference type="FunFam" id="3.90.920.10:FF:000001">
    <property type="entry name" value="DNA primase"/>
    <property type="match status" value="1"/>
</dbReference>
<keyword evidence="15" id="KW-1185">Reference proteome</keyword>
<evidence type="ECO:0000313" key="14">
    <source>
        <dbReference type="EMBL" id="KJE93432.1"/>
    </source>
</evidence>
<sequence length="490" mass="55838">MDQTTVVRRAAPIDEDDDASNEPMAVIPSVATASASSSAPAAGSSSSGSAAGGKSLFSRKPNSAAVSIHSSDPGLEFDQLMRIYYSRLFPFKKYYRWLSYGNVQKHYFCNREFSFTLEGDIYVRYQSFSTEEQLRKEIIQRNPIKIDIGAVYNVEPKDHKQVRGPEFKAEEKEVVFDIDMTDYDDIRTCCKGADICFRCWPFMTIAVRILDRALRDDFGFKSLLWIYSGRRGVHCWVCDNSVRTYDSNIRTVLTDYLSVVKGSEKNAKKVALTNPLHPSLQKSLDIIEEYWEPVILGDQDILRSPAHIDRVLATIPDEDNARMRQALRNEWNTHPNGTSQERWKQLVQEVYLSVKAGKSYLKSTVPEIMFQFAYPRLDVEVTKGVNHLLKSPFCVHPKTGRVCVPMDVDSIDDFDPFAVPTIQELCSQINQFDAANPHATTDSGKKLQDYKKTKLKDFMSPFLKFLEPLESNIRDAKLMDMDKDGMAMDW</sequence>
<dbReference type="FunCoup" id="A0A0D2VRE4">
    <property type="interactions" value="69"/>
</dbReference>
<protein>
    <recommendedName>
        <fullName evidence="12">DNA primase</fullName>
        <ecNumber evidence="12">2.7.7.-</ecNumber>
    </recommendedName>
</protein>
<comment type="similarity">
    <text evidence="3 12">Belongs to the eukaryotic-type primase small subunit family.</text>
</comment>
<organism evidence="14 15">
    <name type="scientific">Capsaspora owczarzaki (strain ATCC 30864)</name>
    <dbReference type="NCBI Taxonomy" id="595528"/>
    <lineage>
        <taxon>Eukaryota</taxon>
        <taxon>Filasterea</taxon>
        <taxon>Capsaspora</taxon>
    </lineage>
</organism>
<dbReference type="CDD" id="cd04860">
    <property type="entry name" value="AE_Prim_S"/>
    <property type="match status" value="1"/>
</dbReference>
<dbReference type="Pfam" id="PF01896">
    <property type="entry name" value="DNA_primase_S"/>
    <property type="match status" value="1"/>
</dbReference>
<dbReference type="GO" id="GO:0005658">
    <property type="term" value="C:alpha DNA polymerase:primase complex"/>
    <property type="evidence" value="ECO:0007669"/>
    <property type="project" value="UniProtKB-ARBA"/>
</dbReference>
<dbReference type="InterPro" id="IPR002755">
    <property type="entry name" value="DNA_primase_S"/>
</dbReference>
<dbReference type="Gene3D" id="3.90.920.10">
    <property type="entry name" value="DNA primase, PRIM domain"/>
    <property type="match status" value="1"/>
</dbReference>
<evidence type="ECO:0000313" key="15">
    <source>
        <dbReference type="Proteomes" id="UP000008743"/>
    </source>
</evidence>
<proteinExistence type="inferred from homology"/>
<name>A0A0D2VRE4_CAPO3</name>
<dbReference type="InParanoid" id="A0A0D2VRE4"/>